<dbReference type="SUPFAM" id="SSF46689">
    <property type="entry name" value="Homeodomain-like"/>
    <property type="match status" value="1"/>
</dbReference>
<evidence type="ECO:0000256" key="3">
    <source>
        <dbReference type="ARBA" id="ARBA00023163"/>
    </source>
</evidence>
<dbReference type="RefSeq" id="WP_303736868.1">
    <property type="nucleotide sequence ID" value="NZ_SUTE01000042.1"/>
</dbReference>
<dbReference type="EMBL" id="SUTE01000042">
    <property type="protein sequence ID" value="MBE6505228.1"/>
    <property type="molecule type" value="Genomic_DNA"/>
</dbReference>
<dbReference type="Proteomes" id="UP000762703">
    <property type="component" value="Unassembled WGS sequence"/>
</dbReference>
<dbReference type="InterPro" id="IPR036271">
    <property type="entry name" value="Tet_transcr_reg_TetR-rel_C_sf"/>
</dbReference>
<evidence type="ECO:0000259" key="5">
    <source>
        <dbReference type="PROSITE" id="PS50977"/>
    </source>
</evidence>
<keyword evidence="2 4" id="KW-0238">DNA-binding</keyword>
<evidence type="ECO:0000256" key="2">
    <source>
        <dbReference type="ARBA" id="ARBA00023125"/>
    </source>
</evidence>
<dbReference type="PANTHER" id="PTHR47506">
    <property type="entry name" value="TRANSCRIPTIONAL REGULATORY PROTEIN"/>
    <property type="match status" value="1"/>
</dbReference>
<protein>
    <submittedName>
        <fullName evidence="6">TetR/AcrR family transcriptional regulator</fullName>
    </submittedName>
</protein>
<dbReference type="Gene3D" id="1.10.10.60">
    <property type="entry name" value="Homeodomain-like"/>
    <property type="match status" value="1"/>
</dbReference>
<keyword evidence="3" id="KW-0804">Transcription</keyword>
<accession>A0A8T3VB42</accession>
<evidence type="ECO:0000313" key="6">
    <source>
        <dbReference type="EMBL" id="MBE6505228.1"/>
    </source>
</evidence>
<dbReference type="PRINTS" id="PR00455">
    <property type="entry name" value="HTHTETR"/>
</dbReference>
<sequence>MNIDSTTTEEKIINATFRILQKEGIEKATTKKIAAESGVNEITIFRKFQNKKNLIETVKEHHMQIFLDKIEEIFEFDEDEEIDAYLKNNFNELSQLSDEDFSIMKIAMEEVREIPERKLILSRITDLILGKLEEFFKLQIEKGKIRDVNPRILAIMCFSITFQSVVLWKVYNKDPNVEENEYSDEFLNILFNGINP</sequence>
<dbReference type="PROSITE" id="PS50977">
    <property type="entry name" value="HTH_TETR_2"/>
    <property type="match status" value="1"/>
</dbReference>
<dbReference type="PANTHER" id="PTHR47506:SF1">
    <property type="entry name" value="HTH-TYPE TRANSCRIPTIONAL REGULATOR YJDC"/>
    <property type="match status" value="1"/>
</dbReference>
<dbReference type="InterPro" id="IPR009057">
    <property type="entry name" value="Homeodomain-like_sf"/>
</dbReference>
<name>A0A8T3VB42_9EURY</name>
<reference evidence="6" key="1">
    <citation type="submission" date="2019-04" db="EMBL/GenBank/DDBJ databases">
        <title>Evolution of Biomass-Degrading Anaerobic Consortia Revealed by Metagenomics.</title>
        <authorList>
            <person name="Peng X."/>
        </authorList>
    </citation>
    <scope>NUCLEOTIDE SEQUENCE</scope>
    <source>
        <strain evidence="6">SIG12</strain>
    </source>
</reference>
<feature type="DNA-binding region" description="H-T-H motif" evidence="4">
    <location>
        <begin position="29"/>
        <end position="48"/>
    </location>
</feature>
<dbReference type="InterPro" id="IPR001647">
    <property type="entry name" value="HTH_TetR"/>
</dbReference>
<dbReference type="SUPFAM" id="SSF48498">
    <property type="entry name" value="Tetracyclin repressor-like, C-terminal domain"/>
    <property type="match status" value="1"/>
</dbReference>
<dbReference type="Pfam" id="PF00440">
    <property type="entry name" value="TetR_N"/>
    <property type="match status" value="1"/>
</dbReference>
<dbReference type="AlphaFoldDB" id="A0A8T3VB42"/>
<evidence type="ECO:0000256" key="4">
    <source>
        <dbReference type="PROSITE-ProRule" id="PRU00335"/>
    </source>
</evidence>
<proteinExistence type="predicted"/>
<evidence type="ECO:0000256" key="1">
    <source>
        <dbReference type="ARBA" id="ARBA00023015"/>
    </source>
</evidence>
<organism evidence="6 7">
    <name type="scientific">Methanobrevibacter millerae</name>
    <dbReference type="NCBI Taxonomy" id="230361"/>
    <lineage>
        <taxon>Archaea</taxon>
        <taxon>Methanobacteriati</taxon>
        <taxon>Methanobacteriota</taxon>
        <taxon>Methanomada group</taxon>
        <taxon>Methanobacteria</taxon>
        <taxon>Methanobacteriales</taxon>
        <taxon>Methanobacteriaceae</taxon>
        <taxon>Methanobrevibacter</taxon>
    </lineage>
</organism>
<evidence type="ECO:0000313" key="7">
    <source>
        <dbReference type="Proteomes" id="UP000762703"/>
    </source>
</evidence>
<feature type="domain" description="HTH tetR-type" evidence="5">
    <location>
        <begin position="6"/>
        <end position="66"/>
    </location>
</feature>
<comment type="caution">
    <text evidence="6">The sequence shown here is derived from an EMBL/GenBank/DDBJ whole genome shotgun (WGS) entry which is preliminary data.</text>
</comment>
<dbReference type="GO" id="GO:0003677">
    <property type="term" value="F:DNA binding"/>
    <property type="evidence" value="ECO:0007669"/>
    <property type="project" value="UniProtKB-UniRule"/>
</dbReference>
<keyword evidence="1" id="KW-0805">Transcription regulation</keyword>
<dbReference type="Gene3D" id="1.10.357.10">
    <property type="entry name" value="Tetracycline Repressor, domain 2"/>
    <property type="match status" value="1"/>
</dbReference>
<gene>
    <name evidence="6" type="ORF">E7Z73_05745</name>
</gene>